<dbReference type="GO" id="GO:0005886">
    <property type="term" value="C:plasma membrane"/>
    <property type="evidence" value="ECO:0007669"/>
    <property type="project" value="UniProtKB-SubCell"/>
</dbReference>
<dbReference type="EMBL" id="JAAXPE010000057">
    <property type="protein sequence ID" value="NKY89703.1"/>
    <property type="molecule type" value="Genomic_DNA"/>
</dbReference>
<dbReference type="GO" id="GO:0009247">
    <property type="term" value="P:glycolipid biosynthetic process"/>
    <property type="evidence" value="ECO:0007669"/>
    <property type="project" value="UniProtKB-ARBA"/>
</dbReference>
<gene>
    <name evidence="7" type="ORF">HGA07_29445</name>
</gene>
<evidence type="ECO:0000256" key="5">
    <source>
        <dbReference type="ARBA" id="ARBA00023136"/>
    </source>
</evidence>
<dbReference type="InterPro" id="IPR004960">
    <property type="entry name" value="LipA_acyltrans"/>
</dbReference>
<comment type="caution">
    <text evidence="7">The sequence shown here is derived from an EMBL/GenBank/DDBJ whole genome shotgun (WGS) entry which is preliminary data.</text>
</comment>
<evidence type="ECO:0000256" key="3">
    <source>
        <dbReference type="ARBA" id="ARBA00022519"/>
    </source>
</evidence>
<keyword evidence="2" id="KW-1003">Cell membrane</keyword>
<keyword evidence="8" id="KW-1185">Reference proteome</keyword>
<dbReference type="Proteomes" id="UP000523447">
    <property type="component" value="Unassembled WGS sequence"/>
</dbReference>
<name>A0A7X6M3K2_9NOCA</name>
<evidence type="ECO:0000256" key="2">
    <source>
        <dbReference type="ARBA" id="ARBA00022475"/>
    </source>
</evidence>
<comment type="subcellular location">
    <subcellularLocation>
        <location evidence="1">Cell inner membrane</location>
    </subcellularLocation>
</comment>
<keyword evidence="6" id="KW-0012">Acyltransferase</keyword>
<accession>A0A7X6M3K2</accession>
<keyword evidence="5" id="KW-0472">Membrane</keyword>
<dbReference type="GO" id="GO:0016746">
    <property type="term" value="F:acyltransferase activity"/>
    <property type="evidence" value="ECO:0007669"/>
    <property type="project" value="UniProtKB-KW"/>
</dbReference>
<evidence type="ECO:0000256" key="1">
    <source>
        <dbReference type="ARBA" id="ARBA00004533"/>
    </source>
</evidence>
<reference evidence="7 8" key="1">
    <citation type="submission" date="2020-04" db="EMBL/GenBank/DDBJ databases">
        <title>MicrobeNet Type strains.</title>
        <authorList>
            <person name="Nicholson A.C."/>
        </authorList>
    </citation>
    <scope>NUCLEOTIDE SEQUENCE [LARGE SCALE GENOMIC DNA]</scope>
    <source>
        <strain evidence="7 8">DSM 44445</strain>
    </source>
</reference>
<evidence type="ECO:0000313" key="7">
    <source>
        <dbReference type="EMBL" id="NKY89703.1"/>
    </source>
</evidence>
<sequence length="79" mass="8741">MTLKGRALDLGYAVGWQLVRTLPQQWALGLFGLAADRATRDGGPVQLRRNLARVLVTTPSQVPDDLVHAGMRSYARYCM</sequence>
<dbReference type="Pfam" id="PF03279">
    <property type="entry name" value="Lip_A_acyltrans"/>
    <property type="match status" value="1"/>
</dbReference>
<dbReference type="AlphaFoldDB" id="A0A7X6M3K2"/>
<evidence type="ECO:0000313" key="8">
    <source>
        <dbReference type="Proteomes" id="UP000523447"/>
    </source>
</evidence>
<organism evidence="7 8">
    <name type="scientific">Nocardia veterana</name>
    <dbReference type="NCBI Taxonomy" id="132249"/>
    <lineage>
        <taxon>Bacteria</taxon>
        <taxon>Bacillati</taxon>
        <taxon>Actinomycetota</taxon>
        <taxon>Actinomycetes</taxon>
        <taxon>Mycobacteriales</taxon>
        <taxon>Nocardiaceae</taxon>
        <taxon>Nocardia</taxon>
    </lineage>
</organism>
<protein>
    <submittedName>
        <fullName evidence="7">Uncharacterized protein</fullName>
    </submittedName>
</protein>
<keyword evidence="4" id="KW-0808">Transferase</keyword>
<proteinExistence type="predicted"/>
<evidence type="ECO:0000256" key="6">
    <source>
        <dbReference type="ARBA" id="ARBA00023315"/>
    </source>
</evidence>
<keyword evidence="3" id="KW-0997">Cell inner membrane</keyword>
<evidence type="ECO:0000256" key="4">
    <source>
        <dbReference type="ARBA" id="ARBA00022679"/>
    </source>
</evidence>